<dbReference type="PANTHER" id="PTHR46838">
    <property type="entry name" value="TUMOR NECROSIS FACTOR RECEPTOR SUPERFAMILY MEMBER 14"/>
    <property type="match status" value="1"/>
</dbReference>
<dbReference type="PANTHER" id="PTHR46838:SF1">
    <property type="entry name" value="TUMOR NECROSIS FACTOR RECEPTOR SUPERFAMILY MEMBER 14"/>
    <property type="match status" value="1"/>
</dbReference>
<keyword evidence="11" id="KW-0325">Glycoprotein</keyword>
<dbReference type="SMART" id="SM00208">
    <property type="entry name" value="TNFR"/>
    <property type="match status" value="4"/>
</dbReference>
<comment type="subcellular location">
    <subcellularLocation>
        <location evidence="1">Membrane</location>
        <topology evidence="1">Single-pass type I membrane protein</topology>
    </subcellularLocation>
</comment>
<organism evidence="15 16">
    <name type="scientific">Silurus meridionalis</name>
    <name type="common">Southern catfish</name>
    <name type="synonym">Silurus soldatovi meridionalis</name>
    <dbReference type="NCBI Taxonomy" id="175797"/>
    <lineage>
        <taxon>Eukaryota</taxon>
        <taxon>Metazoa</taxon>
        <taxon>Chordata</taxon>
        <taxon>Craniata</taxon>
        <taxon>Vertebrata</taxon>
        <taxon>Euteleostomi</taxon>
        <taxon>Actinopterygii</taxon>
        <taxon>Neopterygii</taxon>
        <taxon>Teleostei</taxon>
        <taxon>Ostariophysi</taxon>
        <taxon>Siluriformes</taxon>
        <taxon>Siluridae</taxon>
        <taxon>Silurus</taxon>
    </lineage>
</organism>
<dbReference type="FunFam" id="2.10.50.10:FF:000065">
    <property type="entry name" value="TNF receptor superfamily member 14"/>
    <property type="match status" value="1"/>
</dbReference>
<dbReference type="FunFam" id="2.10.50.10:FF:000007">
    <property type="entry name" value="TNF receptor superfamily member 14"/>
    <property type="match status" value="1"/>
</dbReference>
<evidence type="ECO:0000256" key="10">
    <source>
        <dbReference type="ARBA" id="ARBA00023170"/>
    </source>
</evidence>
<comment type="caution">
    <text evidence="12">Lacks conserved residue(s) required for the propagation of feature annotation.</text>
</comment>
<evidence type="ECO:0000256" key="1">
    <source>
        <dbReference type="ARBA" id="ARBA00004479"/>
    </source>
</evidence>
<name>A0A8T0ATW7_SILME</name>
<dbReference type="GO" id="GO:0004888">
    <property type="term" value="F:transmembrane signaling receptor activity"/>
    <property type="evidence" value="ECO:0007669"/>
    <property type="project" value="InterPro"/>
</dbReference>
<evidence type="ECO:0000256" key="3">
    <source>
        <dbReference type="ARBA" id="ARBA00022581"/>
    </source>
</evidence>
<dbReference type="PROSITE" id="PS50050">
    <property type="entry name" value="TNFR_NGFR_2"/>
    <property type="match status" value="1"/>
</dbReference>
<dbReference type="GO" id="GO:0002720">
    <property type="term" value="P:positive regulation of cytokine production involved in immune response"/>
    <property type="evidence" value="ECO:0007669"/>
    <property type="project" value="TreeGrafter"/>
</dbReference>
<dbReference type="GO" id="GO:2000406">
    <property type="term" value="P:positive regulation of T cell migration"/>
    <property type="evidence" value="ECO:0007669"/>
    <property type="project" value="TreeGrafter"/>
</dbReference>
<dbReference type="SUPFAM" id="SSF57586">
    <property type="entry name" value="TNF receptor-like"/>
    <property type="match status" value="3"/>
</dbReference>
<evidence type="ECO:0000313" key="16">
    <source>
        <dbReference type="Proteomes" id="UP000606274"/>
    </source>
</evidence>
<dbReference type="GO" id="GO:0050829">
    <property type="term" value="P:defense response to Gram-negative bacterium"/>
    <property type="evidence" value="ECO:0007669"/>
    <property type="project" value="TreeGrafter"/>
</dbReference>
<dbReference type="GO" id="GO:0050830">
    <property type="term" value="P:defense response to Gram-positive bacterium"/>
    <property type="evidence" value="ECO:0007669"/>
    <property type="project" value="TreeGrafter"/>
</dbReference>
<feature type="domain" description="TNFR-Cys" evidence="14">
    <location>
        <begin position="70"/>
        <end position="112"/>
    </location>
</feature>
<evidence type="ECO:0000256" key="12">
    <source>
        <dbReference type="PROSITE-ProRule" id="PRU00206"/>
    </source>
</evidence>
<dbReference type="GO" id="GO:0007165">
    <property type="term" value="P:signal transduction"/>
    <property type="evidence" value="ECO:0007669"/>
    <property type="project" value="InterPro"/>
</dbReference>
<keyword evidence="6" id="KW-0677">Repeat</keyword>
<evidence type="ECO:0000256" key="9">
    <source>
        <dbReference type="ARBA" id="ARBA00023157"/>
    </source>
</evidence>
<evidence type="ECO:0000256" key="2">
    <source>
        <dbReference type="ARBA" id="ARBA00022553"/>
    </source>
</evidence>
<proteinExistence type="predicted"/>
<dbReference type="GO" id="GO:0046642">
    <property type="term" value="P:negative regulation of alpha-beta T cell proliferation"/>
    <property type="evidence" value="ECO:0007669"/>
    <property type="project" value="TreeGrafter"/>
</dbReference>
<evidence type="ECO:0000256" key="6">
    <source>
        <dbReference type="ARBA" id="ARBA00022737"/>
    </source>
</evidence>
<keyword evidence="7 13" id="KW-1133">Transmembrane helix</keyword>
<keyword evidence="9 12" id="KW-1015">Disulfide bond</keyword>
<accession>A0A8T0ATW7</accession>
<keyword evidence="16" id="KW-1185">Reference proteome</keyword>
<dbReference type="Pfam" id="PF00020">
    <property type="entry name" value="TNFR_c6"/>
    <property type="match status" value="2"/>
</dbReference>
<keyword evidence="3" id="KW-0945">Host-virus interaction</keyword>
<dbReference type="Gene3D" id="2.10.50.10">
    <property type="entry name" value="Tumor Necrosis Factor Receptor, subunit A, domain 2"/>
    <property type="match status" value="3"/>
</dbReference>
<dbReference type="GO" id="GO:0006955">
    <property type="term" value="P:immune response"/>
    <property type="evidence" value="ECO:0007669"/>
    <property type="project" value="InterPro"/>
</dbReference>
<dbReference type="PROSITE" id="PS00652">
    <property type="entry name" value="TNFR_NGFR_1"/>
    <property type="match status" value="1"/>
</dbReference>
<keyword evidence="8 13" id="KW-0472">Membrane</keyword>
<evidence type="ECO:0000256" key="13">
    <source>
        <dbReference type="SAM" id="Phobius"/>
    </source>
</evidence>
<dbReference type="Proteomes" id="UP000606274">
    <property type="component" value="Unassembled WGS sequence"/>
</dbReference>
<dbReference type="FunFam" id="2.10.50.10:FF:000009">
    <property type="entry name" value="Tumor necrosis factor receptor superfamily member 14"/>
    <property type="match status" value="1"/>
</dbReference>
<keyword evidence="10" id="KW-0675">Receptor</keyword>
<comment type="caution">
    <text evidence="15">The sequence shown here is derived from an EMBL/GenBank/DDBJ whole genome shotgun (WGS) entry which is preliminary data.</text>
</comment>
<dbReference type="GO" id="GO:0006915">
    <property type="term" value="P:apoptotic process"/>
    <property type="evidence" value="ECO:0007669"/>
    <property type="project" value="InterPro"/>
</dbReference>
<evidence type="ECO:0000313" key="15">
    <source>
        <dbReference type="EMBL" id="KAF7695510.1"/>
    </source>
</evidence>
<dbReference type="PRINTS" id="PR01680">
    <property type="entry name" value="TNFACTORR6"/>
</dbReference>
<dbReference type="InterPro" id="IPR001368">
    <property type="entry name" value="TNFR/NGFR_Cys_rich_reg"/>
</dbReference>
<feature type="disulfide bond" evidence="12">
    <location>
        <begin position="71"/>
        <end position="86"/>
    </location>
</feature>
<evidence type="ECO:0000259" key="14">
    <source>
        <dbReference type="PROSITE" id="PS50050"/>
    </source>
</evidence>
<dbReference type="AlphaFoldDB" id="A0A8T0ATW7"/>
<evidence type="ECO:0000256" key="5">
    <source>
        <dbReference type="ARBA" id="ARBA00022729"/>
    </source>
</evidence>
<protein>
    <recommendedName>
        <fullName evidence="14">TNFR-Cys domain-containing protein</fullName>
    </recommendedName>
</protein>
<keyword evidence="5" id="KW-0732">Signal</keyword>
<feature type="transmembrane region" description="Helical" evidence="13">
    <location>
        <begin position="202"/>
        <end position="226"/>
    </location>
</feature>
<keyword evidence="4 13" id="KW-0812">Transmembrane</keyword>
<keyword evidence="2" id="KW-0597">Phosphoprotein</keyword>
<dbReference type="OrthoDB" id="10031141at2759"/>
<dbReference type="InterPro" id="IPR008063">
    <property type="entry name" value="Fas_rcpt"/>
</dbReference>
<feature type="repeat" description="TNFR-Cys" evidence="12">
    <location>
        <begin position="70"/>
        <end position="112"/>
    </location>
</feature>
<gene>
    <name evidence="15" type="ORF">HF521_007233</name>
</gene>
<evidence type="ECO:0000256" key="11">
    <source>
        <dbReference type="ARBA" id="ARBA00023180"/>
    </source>
</evidence>
<dbReference type="EMBL" id="JABFDY010000017">
    <property type="protein sequence ID" value="KAF7695510.1"/>
    <property type="molecule type" value="Genomic_DNA"/>
</dbReference>
<evidence type="ECO:0000256" key="7">
    <source>
        <dbReference type="ARBA" id="ARBA00022989"/>
    </source>
</evidence>
<sequence length="229" mass="25136">MNTLTRTLKIVFSLQQMLIAAIIFLLNTELCFCACNQAEYEVNGECCPMCAPGNHVYRHCTELLTTTCVPCVDLTFTSVHNGLLNCLSCAVCDPEHGLRVKAACTRISDTMCEPLEEFYCINNDKGSCTQAEEHTKCSPGQYIKQKGTAQKDAECAECKDGTYSDGSLGMCKQHTKCEDLGLREIKPGTTMSDAECGKKIQVALIAGIIVFIVVGLALVMFCKCFLMHR</sequence>
<dbReference type="CDD" id="cd13405">
    <property type="entry name" value="TNFRSF14_teleost"/>
    <property type="match status" value="1"/>
</dbReference>
<evidence type="ECO:0000256" key="8">
    <source>
        <dbReference type="ARBA" id="ARBA00023136"/>
    </source>
</evidence>
<reference evidence="15" key="1">
    <citation type="submission" date="2020-08" db="EMBL/GenBank/DDBJ databases">
        <title>Chromosome-level assembly of Southern catfish (Silurus meridionalis) provides insights into visual adaptation to the nocturnal and benthic lifestyles.</title>
        <authorList>
            <person name="Zhang Y."/>
            <person name="Wang D."/>
            <person name="Peng Z."/>
        </authorList>
    </citation>
    <scope>NUCLEOTIDE SEQUENCE</scope>
    <source>
        <strain evidence="15">SWU-2019-XX</strain>
        <tissue evidence="15">Muscle</tissue>
    </source>
</reference>
<evidence type="ECO:0000256" key="4">
    <source>
        <dbReference type="ARBA" id="ARBA00022692"/>
    </source>
</evidence>
<dbReference type="GO" id="GO:0009897">
    <property type="term" value="C:external side of plasma membrane"/>
    <property type="evidence" value="ECO:0007669"/>
    <property type="project" value="TreeGrafter"/>
</dbReference>